<name>A0AC35UBM4_9BILA</name>
<sequence length="292" mass="33046">MKQTTLSALFGKTAPVLTATENSTKGIKRTLASTQSNVISPAKKQTKLATNFEQSKRMTNYTIDSLLETVQDQKWKRLLAVEMNKDYFKKLLATLNSEISKKKEIFPPFPLILHAFDKTKFDEISVVLLGQDPYHNDNQAHGLCFSVPMNINPPPSLKNIYTELKANYPDFKTPNHGFLENWANKGMFMLNASLTVEAHKANSHATFGWQIFTDNVIKMISKESKNGVVFLLWGNFAHKKEALIDAKKHRIVKSAHPSPLSVRFFKGCKCFKKVDDALVTLGKEPFHWNCLA</sequence>
<evidence type="ECO:0000313" key="1">
    <source>
        <dbReference type="Proteomes" id="UP000095286"/>
    </source>
</evidence>
<dbReference type="Proteomes" id="UP000095286">
    <property type="component" value="Unplaced"/>
</dbReference>
<accession>A0AC35UBM4</accession>
<proteinExistence type="predicted"/>
<organism evidence="1 2">
    <name type="scientific">Rhabditophanes sp. KR3021</name>
    <dbReference type="NCBI Taxonomy" id="114890"/>
    <lineage>
        <taxon>Eukaryota</taxon>
        <taxon>Metazoa</taxon>
        <taxon>Ecdysozoa</taxon>
        <taxon>Nematoda</taxon>
        <taxon>Chromadorea</taxon>
        <taxon>Rhabditida</taxon>
        <taxon>Tylenchina</taxon>
        <taxon>Panagrolaimomorpha</taxon>
        <taxon>Strongyloidoidea</taxon>
        <taxon>Alloionematidae</taxon>
        <taxon>Rhabditophanes</taxon>
    </lineage>
</organism>
<evidence type="ECO:0000313" key="2">
    <source>
        <dbReference type="WBParaSite" id="RSKR_0000946600.1"/>
    </source>
</evidence>
<protein>
    <submittedName>
        <fullName evidence="2">Uracil-DNA glycosylase</fullName>
    </submittedName>
</protein>
<reference evidence="2" key="1">
    <citation type="submission" date="2016-11" db="UniProtKB">
        <authorList>
            <consortium name="WormBaseParasite"/>
        </authorList>
    </citation>
    <scope>IDENTIFICATION</scope>
    <source>
        <strain evidence="2">KR3021</strain>
    </source>
</reference>
<dbReference type="WBParaSite" id="RSKR_0000946600.1">
    <property type="protein sequence ID" value="RSKR_0000946600.1"/>
    <property type="gene ID" value="RSKR_0000946600"/>
</dbReference>